<gene>
    <name evidence="2" type="ORF">Aple_057980</name>
</gene>
<dbReference type="OrthoDB" id="177518at2"/>
<dbReference type="Pfam" id="PF00293">
    <property type="entry name" value="NUDIX"/>
    <property type="match status" value="1"/>
</dbReference>
<name>A0A5M3XSG3_9ACTN</name>
<comment type="caution">
    <text evidence="2">The sequence shown here is derived from an EMBL/GenBank/DDBJ whole genome shotgun (WGS) entry which is preliminary data.</text>
</comment>
<accession>A0A5M3XSG3</accession>
<dbReference type="EMBL" id="BLAF01000035">
    <property type="protein sequence ID" value="GES22899.1"/>
    <property type="molecule type" value="Genomic_DNA"/>
</dbReference>
<evidence type="ECO:0000259" key="1">
    <source>
        <dbReference type="Pfam" id="PF00293"/>
    </source>
</evidence>
<organism evidence="2 3">
    <name type="scientific">Acrocarpospora pleiomorpha</name>
    <dbReference type="NCBI Taxonomy" id="90975"/>
    <lineage>
        <taxon>Bacteria</taxon>
        <taxon>Bacillati</taxon>
        <taxon>Actinomycetota</taxon>
        <taxon>Actinomycetes</taxon>
        <taxon>Streptosporangiales</taxon>
        <taxon>Streptosporangiaceae</taxon>
        <taxon>Acrocarpospora</taxon>
    </lineage>
</organism>
<reference evidence="2 3" key="1">
    <citation type="submission" date="2019-10" db="EMBL/GenBank/DDBJ databases">
        <title>Whole genome shotgun sequence of Acrocarpospora pleiomorpha NBRC 16267.</title>
        <authorList>
            <person name="Ichikawa N."/>
            <person name="Kimura A."/>
            <person name="Kitahashi Y."/>
            <person name="Komaki H."/>
            <person name="Oguchi A."/>
        </authorList>
    </citation>
    <scope>NUCLEOTIDE SEQUENCE [LARGE SCALE GENOMIC DNA]</scope>
    <source>
        <strain evidence="2 3">NBRC 16267</strain>
    </source>
</reference>
<dbReference type="Gene3D" id="3.90.79.10">
    <property type="entry name" value="Nucleoside Triphosphate Pyrophosphohydrolase"/>
    <property type="match status" value="1"/>
</dbReference>
<evidence type="ECO:0000313" key="3">
    <source>
        <dbReference type="Proteomes" id="UP000377595"/>
    </source>
</evidence>
<keyword evidence="3" id="KW-1185">Reference proteome</keyword>
<feature type="domain" description="Nudix hydrolase" evidence="1">
    <location>
        <begin position="46"/>
        <end position="154"/>
    </location>
</feature>
<dbReference type="SUPFAM" id="SSF55811">
    <property type="entry name" value="Nudix"/>
    <property type="match status" value="1"/>
</dbReference>
<sequence>MTDAMIRTISSRVVYANPWMTVREDEIERPDGSPGLYGYVDKPDFVLVIPMERDGFHLVQEFRYPIGRRSWSFPQGAAVARDREEEARTELAEETGLTAVSLERIGRLDNAHGTTNQGFHVYLATGLTPGPARREASEQDMIQTWVPRAELERMIDDGRVGDSCSVAAYALLLLRERTGK</sequence>
<dbReference type="AlphaFoldDB" id="A0A5M3XSG3"/>
<dbReference type="Proteomes" id="UP000377595">
    <property type="component" value="Unassembled WGS sequence"/>
</dbReference>
<dbReference type="RefSeq" id="WP_155347837.1">
    <property type="nucleotide sequence ID" value="NZ_BAAAHM010000038.1"/>
</dbReference>
<dbReference type="InterPro" id="IPR000086">
    <property type="entry name" value="NUDIX_hydrolase_dom"/>
</dbReference>
<protein>
    <submittedName>
        <fullName evidence="2">ADP-ribose pyrophosphatase</fullName>
    </submittedName>
</protein>
<evidence type="ECO:0000313" key="2">
    <source>
        <dbReference type="EMBL" id="GES22899.1"/>
    </source>
</evidence>
<dbReference type="CDD" id="cd24161">
    <property type="entry name" value="NUDIX_ADPRase_Ndx2"/>
    <property type="match status" value="1"/>
</dbReference>
<proteinExistence type="predicted"/>
<dbReference type="InterPro" id="IPR015797">
    <property type="entry name" value="NUDIX_hydrolase-like_dom_sf"/>
</dbReference>